<gene>
    <name evidence="1" type="ORF">BV22DRAFT_1055350</name>
</gene>
<dbReference type="EMBL" id="MU266333">
    <property type="protein sequence ID" value="KAH7930371.1"/>
    <property type="molecule type" value="Genomic_DNA"/>
</dbReference>
<sequence>MSGNVRARRPASPPPGLPHTAPSSHRYPPVVSRKGHLDADERREAASKGYASGRRTHGPGGLQLSSGEWKLLAVVLMVATCVRLFRISKPNSVVFDEVHFGKFAGRYIKTRYFVDVHPPLAKLLITLAAFLFGFDGDFDFKEIGKVFENTPYVAMRMVPATLGIATVPLSYLTLRALDCRATTALLASLFVTFENGLVTQSRHILLDSPLVFFTALTTFFFVGFANEDKQEPFTEQWWTWLVLTGLSLGAVVSCKWVGLFTIATVGVCTVLQLWLLLGDLRVSARLWMKHFFARALCLIVIPLLFYMAMFELHFLILGSSGEGDAFMSSEFRQTLGHGMKDTYADIALGSEVTIRHLNTQGGYLHSHAHNYPAGSGQQQITLYPHRDENNLWRILNATVDSYPQYDYEHQPLEYITTGSRIKLRHITTDKALHSHEMRPPVSDVDFQNEVSAYGMAGFVGDLNDDWVVEIEKGDRNDRESGKRLRTLRTYFKLRHLMTGCYLFSHKVKLPEWGFEQQEVTCNKNAVKANSLWYIETAEKHPQLPANAPKVNYKIPGFLAKFWELQQVMWTTNAGLTDRHQYDSRPSTWPRLRRGINFWVKDHRQIYLVGNPFIWWSSTAAVIVYLIVRGFLVLRAKRGYRDFDNTKVVKYDSLCGFLFVGWALHYLPFFLMGRQLFLHHYFPALYFAILLTCAVFDLVTSTLRPRVRLQIGAVLIIIAILTFSKFSPLTYGDPWTKKKCASAQWVKTWDFACQEYLDDYSQYAGLTNPTPNKTTLVATIGGEPGGRAPIVVEDKLAQVPGNPPDGQSTVLPNGAAEPGRDVFAKDEQKDVKSQPAATDTPASEKDISVVTGERSTAVMEQKETNVDGEAATGGSSTDSAAKVLETGVDPVIPMPEAGNQRSGHSVEAETKLAEDATVEPLRKPEGPLGHEEAIADQVAHELYPDARDDS</sequence>
<comment type="caution">
    <text evidence="1">The sequence shown here is derived from an EMBL/GenBank/DDBJ whole genome shotgun (WGS) entry which is preliminary data.</text>
</comment>
<keyword evidence="2" id="KW-1185">Reference proteome</keyword>
<organism evidence="1 2">
    <name type="scientific">Leucogyrophana mollusca</name>
    <dbReference type="NCBI Taxonomy" id="85980"/>
    <lineage>
        <taxon>Eukaryota</taxon>
        <taxon>Fungi</taxon>
        <taxon>Dikarya</taxon>
        <taxon>Basidiomycota</taxon>
        <taxon>Agaricomycotina</taxon>
        <taxon>Agaricomycetes</taxon>
        <taxon>Agaricomycetidae</taxon>
        <taxon>Boletales</taxon>
        <taxon>Boletales incertae sedis</taxon>
        <taxon>Leucogyrophana</taxon>
    </lineage>
</organism>
<reference evidence="1" key="1">
    <citation type="journal article" date="2021" name="New Phytol.">
        <title>Evolutionary innovations through gain and loss of genes in the ectomycorrhizal Boletales.</title>
        <authorList>
            <person name="Wu G."/>
            <person name="Miyauchi S."/>
            <person name="Morin E."/>
            <person name="Kuo A."/>
            <person name="Drula E."/>
            <person name="Varga T."/>
            <person name="Kohler A."/>
            <person name="Feng B."/>
            <person name="Cao Y."/>
            <person name="Lipzen A."/>
            <person name="Daum C."/>
            <person name="Hundley H."/>
            <person name="Pangilinan J."/>
            <person name="Johnson J."/>
            <person name="Barry K."/>
            <person name="LaButti K."/>
            <person name="Ng V."/>
            <person name="Ahrendt S."/>
            <person name="Min B."/>
            <person name="Choi I.G."/>
            <person name="Park H."/>
            <person name="Plett J.M."/>
            <person name="Magnuson J."/>
            <person name="Spatafora J.W."/>
            <person name="Nagy L.G."/>
            <person name="Henrissat B."/>
            <person name="Grigoriev I.V."/>
            <person name="Yang Z.L."/>
            <person name="Xu J."/>
            <person name="Martin F.M."/>
        </authorList>
    </citation>
    <scope>NUCLEOTIDE SEQUENCE</scope>
    <source>
        <strain evidence="1">KUC20120723A-06</strain>
    </source>
</reference>
<evidence type="ECO:0000313" key="1">
    <source>
        <dbReference type="EMBL" id="KAH7930371.1"/>
    </source>
</evidence>
<proteinExistence type="predicted"/>
<evidence type="ECO:0000313" key="2">
    <source>
        <dbReference type="Proteomes" id="UP000790709"/>
    </source>
</evidence>
<protein>
    <submittedName>
        <fullName evidence="1">Glycosyltransferase family 39 protein</fullName>
    </submittedName>
</protein>
<dbReference type="Proteomes" id="UP000790709">
    <property type="component" value="Unassembled WGS sequence"/>
</dbReference>
<accession>A0ACB8BXR1</accession>
<name>A0ACB8BXR1_9AGAM</name>